<evidence type="ECO:0000256" key="12">
    <source>
        <dbReference type="ARBA" id="ARBA00022992"/>
    </source>
</evidence>
<evidence type="ECO:0000256" key="7">
    <source>
        <dbReference type="ARBA" id="ARBA00022679"/>
    </source>
</evidence>
<evidence type="ECO:0000313" key="18">
    <source>
        <dbReference type="EMBL" id="EGR32300.1"/>
    </source>
</evidence>
<evidence type="ECO:0000256" key="13">
    <source>
        <dbReference type="ARBA" id="ARBA00023136"/>
    </source>
</evidence>
<evidence type="ECO:0000256" key="6">
    <source>
        <dbReference type="ARBA" id="ARBA00022535"/>
    </source>
</evidence>
<evidence type="ECO:0000313" key="19">
    <source>
        <dbReference type="Proteomes" id="UP000008983"/>
    </source>
</evidence>
<keyword evidence="8" id="KW-0479">Metal-binding</keyword>
<evidence type="ECO:0000256" key="15">
    <source>
        <dbReference type="ARBA" id="ARBA00047298"/>
    </source>
</evidence>
<dbReference type="CDD" id="cd00038">
    <property type="entry name" value="CAP_ED"/>
    <property type="match status" value="1"/>
</dbReference>
<dbReference type="InParanoid" id="G0QR60"/>
<dbReference type="OrthoDB" id="434564at2759"/>
<dbReference type="EMBL" id="GL983726">
    <property type="protein sequence ID" value="EGR32300.1"/>
    <property type="molecule type" value="Genomic_DNA"/>
</dbReference>
<dbReference type="EC" id="2.7.11.12" evidence="4"/>
<feature type="domain" description="Cyclic nucleotide-binding" evidence="17">
    <location>
        <begin position="132"/>
        <end position="228"/>
    </location>
</feature>
<dbReference type="GO" id="GO:0004692">
    <property type="term" value="F:cGMP-dependent protein kinase activity"/>
    <property type="evidence" value="ECO:0007669"/>
    <property type="project" value="UniProtKB-EC"/>
</dbReference>
<evidence type="ECO:0000256" key="5">
    <source>
        <dbReference type="ARBA" id="ARBA00022527"/>
    </source>
</evidence>
<evidence type="ECO:0000256" key="16">
    <source>
        <dbReference type="ARBA" id="ARBA00047462"/>
    </source>
</evidence>
<keyword evidence="18" id="KW-0378">Hydrolase</keyword>
<evidence type="ECO:0000256" key="11">
    <source>
        <dbReference type="ARBA" id="ARBA00022840"/>
    </source>
</evidence>
<dbReference type="FunFam" id="2.60.120.10:FF:000068">
    <property type="entry name" value="cGMP-dependent protein kinase"/>
    <property type="match status" value="1"/>
</dbReference>
<gene>
    <name evidence="18" type="ORF">IMG5_089050</name>
</gene>
<feature type="domain" description="Cyclic nucleotide-binding" evidence="17">
    <location>
        <begin position="231"/>
        <end position="280"/>
    </location>
</feature>
<proteinExistence type="inferred from homology"/>
<keyword evidence="10 18" id="KW-0418">Kinase</keyword>
<dbReference type="PANTHER" id="PTHR23011">
    <property type="entry name" value="CYCLIC NUCLEOTIDE-BINDING DOMAIN CONTAINING PROTEIN"/>
    <property type="match status" value="1"/>
</dbReference>
<keyword evidence="9" id="KW-0547">Nucleotide-binding</keyword>
<dbReference type="SUPFAM" id="SSF51206">
    <property type="entry name" value="cAMP-binding domain-like"/>
    <property type="match status" value="2"/>
</dbReference>
<evidence type="ECO:0000256" key="14">
    <source>
        <dbReference type="ARBA" id="ARBA00024113"/>
    </source>
</evidence>
<comment type="cofactor">
    <cofactor evidence="1">
        <name>Mg(2+)</name>
        <dbReference type="ChEBI" id="CHEBI:18420"/>
    </cofactor>
</comment>
<dbReference type="GO" id="GO:0016787">
    <property type="term" value="F:hydrolase activity"/>
    <property type="evidence" value="ECO:0007669"/>
    <property type="project" value="UniProtKB-KW"/>
</dbReference>
<dbReference type="PRINTS" id="PR00103">
    <property type="entry name" value="CAMPKINASE"/>
</dbReference>
<evidence type="ECO:0000256" key="10">
    <source>
        <dbReference type="ARBA" id="ARBA00022777"/>
    </source>
</evidence>
<dbReference type="InterPro" id="IPR000595">
    <property type="entry name" value="cNMP-bd_dom"/>
</dbReference>
<evidence type="ECO:0000256" key="2">
    <source>
        <dbReference type="ARBA" id="ARBA00004308"/>
    </source>
</evidence>
<dbReference type="eggNOG" id="KOG1113">
    <property type="taxonomic scope" value="Eukaryota"/>
</dbReference>
<comment type="catalytic activity">
    <reaction evidence="15">
        <text>L-threonyl-[protein] + ATP = O-phospho-L-threonyl-[protein] + ADP + H(+)</text>
        <dbReference type="Rhea" id="RHEA:46608"/>
        <dbReference type="Rhea" id="RHEA-COMP:11060"/>
        <dbReference type="Rhea" id="RHEA-COMP:11605"/>
        <dbReference type="ChEBI" id="CHEBI:15378"/>
        <dbReference type="ChEBI" id="CHEBI:30013"/>
        <dbReference type="ChEBI" id="CHEBI:30616"/>
        <dbReference type="ChEBI" id="CHEBI:61977"/>
        <dbReference type="ChEBI" id="CHEBI:456216"/>
        <dbReference type="EC" id="2.7.11.12"/>
    </reaction>
</comment>
<keyword evidence="13" id="KW-0472">Membrane</keyword>
<dbReference type="Gene3D" id="2.60.120.10">
    <property type="entry name" value="Jelly Rolls"/>
    <property type="match status" value="2"/>
</dbReference>
<dbReference type="GO" id="GO:0012505">
    <property type="term" value="C:endomembrane system"/>
    <property type="evidence" value="ECO:0007669"/>
    <property type="project" value="UniProtKB-SubCell"/>
</dbReference>
<dbReference type="GO" id="GO:0030553">
    <property type="term" value="F:cGMP binding"/>
    <property type="evidence" value="ECO:0007669"/>
    <property type="project" value="UniProtKB-KW"/>
</dbReference>
<dbReference type="PANTHER" id="PTHR23011:SF28">
    <property type="entry name" value="CYCLIC NUCLEOTIDE-BINDING DOMAIN CONTAINING PROTEIN"/>
    <property type="match status" value="1"/>
</dbReference>
<keyword evidence="11" id="KW-0067">ATP-binding</keyword>
<keyword evidence="5" id="KW-0723">Serine/threonine-protein kinase</keyword>
<dbReference type="OMA" id="QHYISHD"/>
<evidence type="ECO:0000256" key="8">
    <source>
        <dbReference type="ARBA" id="ARBA00022723"/>
    </source>
</evidence>
<dbReference type="PROSITE" id="PS50042">
    <property type="entry name" value="CNMP_BINDING_3"/>
    <property type="match status" value="2"/>
</dbReference>
<comment type="similarity">
    <text evidence="3">Belongs to the protein kinase superfamily. AGC Ser/Thr protein kinase family. cGMP subfamily.</text>
</comment>
<accession>G0QR60</accession>
<dbReference type="GeneID" id="14908459"/>
<dbReference type="InterPro" id="IPR018488">
    <property type="entry name" value="cNMP-bd_CS"/>
</dbReference>
<sequence>MGVCMCNNCPNKDPSDFKFLEYNEMTLQLDDEGNIKQLNNAQSSTNKDLLEDSNIKAGEQQDDKRKKRGKNKVQAVRDNFDKELQIFENVKKIEMHMTKEEINQNIKFLSNHFVFALLSNPDKEEIVKKMFYCQNTSEYVFKQGDQASSYFIIDKGQCQIIINNDAKKTLKQGDCFGELALLYGAPRSASVKTIGKCSFWAIDRNTFKKAIADVVQKEYQENRAFIDKITFFDKMTSEQKDAIANVLITQVFKKGDIIVNDGDMASSYYIIKKDQLEFIKMIKKLDCLKLVIHSVNKHFMKIKTDQRLLKLWKIILDQLLWEEI</sequence>
<evidence type="ECO:0000256" key="3">
    <source>
        <dbReference type="ARBA" id="ARBA00006352"/>
    </source>
</evidence>
<keyword evidence="6" id="KW-0140">cGMP</keyword>
<dbReference type="GO" id="GO:0106310">
    <property type="term" value="F:protein serine kinase activity"/>
    <property type="evidence" value="ECO:0007669"/>
    <property type="project" value="RHEA"/>
</dbReference>
<evidence type="ECO:0000259" key="17">
    <source>
        <dbReference type="PROSITE" id="PS50042"/>
    </source>
</evidence>
<comment type="subcellular location">
    <subcellularLocation>
        <location evidence="2">Endomembrane system</location>
    </subcellularLocation>
</comment>
<keyword evidence="19" id="KW-1185">Reference proteome</keyword>
<dbReference type="InterPro" id="IPR014710">
    <property type="entry name" value="RmlC-like_jellyroll"/>
</dbReference>
<keyword evidence="12" id="KW-0142">cGMP-binding</keyword>
<dbReference type="PROSITE" id="PS00889">
    <property type="entry name" value="CNMP_BINDING_2"/>
    <property type="match status" value="1"/>
</dbReference>
<protein>
    <recommendedName>
        <fullName evidence="14">cGMP-dependent protein kinase</fullName>
        <ecNumber evidence="4">2.7.11.12</ecNumber>
    </recommendedName>
</protein>
<dbReference type="GO" id="GO:0005524">
    <property type="term" value="F:ATP binding"/>
    <property type="evidence" value="ECO:0007669"/>
    <property type="project" value="UniProtKB-KW"/>
</dbReference>
<reference evidence="18 19" key="1">
    <citation type="submission" date="2011-07" db="EMBL/GenBank/DDBJ databases">
        <authorList>
            <person name="Coyne R."/>
            <person name="Brami D."/>
            <person name="Johnson J."/>
            <person name="Hostetler J."/>
            <person name="Hannick L."/>
            <person name="Clark T."/>
            <person name="Cassidy-Hanley D."/>
            <person name="Inman J."/>
        </authorList>
    </citation>
    <scope>NUCLEOTIDE SEQUENCE [LARGE SCALE GENOMIC DNA]</scope>
    <source>
        <strain evidence="18 19">G5</strain>
    </source>
</reference>
<dbReference type="AlphaFoldDB" id="G0QR60"/>
<comment type="catalytic activity">
    <reaction evidence="16">
        <text>L-seryl-[protein] + ATP = O-phospho-L-seryl-[protein] + ADP + H(+)</text>
        <dbReference type="Rhea" id="RHEA:17989"/>
        <dbReference type="Rhea" id="RHEA-COMP:9863"/>
        <dbReference type="Rhea" id="RHEA-COMP:11604"/>
        <dbReference type="ChEBI" id="CHEBI:15378"/>
        <dbReference type="ChEBI" id="CHEBI:29999"/>
        <dbReference type="ChEBI" id="CHEBI:30616"/>
        <dbReference type="ChEBI" id="CHEBI:83421"/>
        <dbReference type="ChEBI" id="CHEBI:456216"/>
        <dbReference type="EC" id="2.7.11.12"/>
    </reaction>
</comment>
<dbReference type="GO" id="GO:0046872">
    <property type="term" value="F:metal ion binding"/>
    <property type="evidence" value="ECO:0007669"/>
    <property type="project" value="UniProtKB-KW"/>
</dbReference>
<dbReference type="InterPro" id="IPR018490">
    <property type="entry name" value="cNMP-bd_dom_sf"/>
</dbReference>
<evidence type="ECO:0000256" key="9">
    <source>
        <dbReference type="ARBA" id="ARBA00022741"/>
    </source>
</evidence>
<evidence type="ECO:0000256" key="4">
    <source>
        <dbReference type="ARBA" id="ARBA00012428"/>
    </source>
</evidence>
<dbReference type="RefSeq" id="XP_004035786.1">
    <property type="nucleotide sequence ID" value="XM_004035738.1"/>
</dbReference>
<dbReference type="Pfam" id="PF00027">
    <property type="entry name" value="cNMP_binding"/>
    <property type="match status" value="1"/>
</dbReference>
<organism evidence="18 19">
    <name type="scientific">Ichthyophthirius multifiliis</name>
    <name type="common">White spot disease agent</name>
    <name type="synonym">Ich</name>
    <dbReference type="NCBI Taxonomy" id="5932"/>
    <lineage>
        <taxon>Eukaryota</taxon>
        <taxon>Sar</taxon>
        <taxon>Alveolata</taxon>
        <taxon>Ciliophora</taxon>
        <taxon>Intramacronucleata</taxon>
        <taxon>Oligohymenophorea</taxon>
        <taxon>Hymenostomatida</taxon>
        <taxon>Ophryoglenina</taxon>
        <taxon>Ichthyophthirius</taxon>
    </lineage>
</organism>
<keyword evidence="7" id="KW-0808">Transferase</keyword>
<name>G0QR60_ICHMU</name>
<dbReference type="STRING" id="857967.G0QR60"/>
<dbReference type="Proteomes" id="UP000008983">
    <property type="component" value="Unassembled WGS sequence"/>
</dbReference>
<evidence type="ECO:0000256" key="1">
    <source>
        <dbReference type="ARBA" id="ARBA00001946"/>
    </source>
</evidence>
<dbReference type="SMART" id="SM00100">
    <property type="entry name" value="cNMP"/>
    <property type="match status" value="1"/>
</dbReference>